<dbReference type="EMBL" id="MCAQ01000029">
    <property type="protein sequence ID" value="RKF31020.1"/>
    <property type="molecule type" value="Genomic_DNA"/>
</dbReference>
<accession>A0A420FDH9</accession>
<evidence type="ECO:0000313" key="1">
    <source>
        <dbReference type="EMBL" id="RKF31020.1"/>
    </source>
</evidence>
<keyword evidence="2" id="KW-1185">Reference proteome</keyword>
<proteinExistence type="predicted"/>
<name>A0A420FDH9_9SPHI</name>
<dbReference type="Proteomes" id="UP000286402">
    <property type="component" value="Unassembled WGS sequence"/>
</dbReference>
<organism evidence="1 2">
    <name type="scientific">Sphingobacterium siyangense</name>
    <dbReference type="NCBI Taxonomy" id="459529"/>
    <lineage>
        <taxon>Bacteria</taxon>
        <taxon>Pseudomonadati</taxon>
        <taxon>Bacteroidota</taxon>
        <taxon>Sphingobacteriia</taxon>
        <taxon>Sphingobacteriales</taxon>
        <taxon>Sphingobacteriaceae</taxon>
        <taxon>Sphingobacterium</taxon>
    </lineage>
</organism>
<comment type="caution">
    <text evidence="1">The sequence shown here is derived from an EMBL/GenBank/DDBJ whole genome shotgun (WGS) entry which is preliminary data.</text>
</comment>
<sequence length="148" mass="16852">MLFLTFLFVRCDFETNIVDPQASHAIQESAKSKVLVSIGRPTNHGSRLIKELWVEKAWKNSIKHGKHYKEIFDSNQIVLSINKNPKYKIEDYGLLWKMYNSKGDVFGSGNGALILDDVGTSDSINLTLFNISDSTRTEIGSFKFYKNQ</sequence>
<evidence type="ECO:0000313" key="2">
    <source>
        <dbReference type="Proteomes" id="UP000286402"/>
    </source>
</evidence>
<dbReference type="AlphaFoldDB" id="A0A420FDH9"/>
<protein>
    <submittedName>
        <fullName evidence="1">Uncharacterized protein</fullName>
    </submittedName>
</protein>
<reference evidence="1 2" key="1">
    <citation type="submission" date="2016-07" db="EMBL/GenBank/DDBJ databases">
        <title>Genome analysis of Sphingobacterium siyangense T12B17.</title>
        <authorList>
            <person name="Xu D."/>
            <person name="Su Y."/>
            <person name="Zheng S."/>
        </authorList>
    </citation>
    <scope>NUCLEOTIDE SEQUENCE [LARGE SCALE GENOMIC DNA]</scope>
    <source>
        <strain evidence="1 2">T12B17</strain>
    </source>
</reference>
<gene>
    <name evidence="1" type="ORF">BCY89_19055</name>
</gene>